<dbReference type="Pfam" id="PF07696">
    <property type="entry name" value="7TMR-DISMED2"/>
    <property type="match status" value="1"/>
</dbReference>
<feature type="transmembrane region" description="Helical" evidence="5">
    <location>
        <begin position="367"/>
        <end position="387"/>
    </location>
</feature>
<dbReference type="PANTHER" id="PTHR43065:SF42">
    <property type="entry name" value="TWO-COMPONENT SENSOR PPRA"/>
    <property type="match status" value="1"/>
</dbReference>
<feature type="coiled-coil region" evidence="4">
    <location>
        <begin position="395"/>
        <end position="422"/>
    </location>
</feature>
<dbReference type="InterPro" id="IPR011622">
    <property type="entry name" value="7TMR_DISM_rcpt_extracell_dom2"/>
</dbReference>
<protein>
    <recommendedName>
        <fullName evidence="2">histidine kinase</fullName>
        <ecNumber evidence="2">2.7.13.3</ecNumber>
    </recommendedName>
</protein>
<feature type="transmembrane region" description="Helical" evidence="5">
    <location>
        <begin position="189"/>
        <end position="214"/>
    </location>
</feature>
<dbReference type="InterPro" id="IPR005467">
    <property type="entry name" value="His_kinase_dom"/>
</dbReference>
<dbReference type="InterPro" id="IPR011623">
    <property type="entry name" value="7TMR_DISM_rcpt_extracell_dom1"/>
</dbReference>
<feature type="transmembrane region" description="Helical" evidence="5">
    <location>
        <begin position="221"/>
        <end position="246"/>
    </location>
</feature>
<dbReference type="PROSITE" id="PS50109">
    <property type="entry name" value="HIS_KIN"/>
    <property type="match status" value="1"/>
</dbReference>
<dbReference type="Gene3D" id="3.30.565.10">
    <property type="entry name" value="Histidine kinase-like ATPase, C-terminal domain"/>
    <property type="match status" value="1"/>
</dbReference>
<gene>
    <name evidence="7" type="ORF">AAEO56_10785</name>
</gene>
<comment type="caution">
    <text evidence="7">The sequence shown here is derived from an EMBL/GenBank/DDBJ whole genome shotgun (WGS) entry which is preliminary data.</text>
</comment>
<dbReference type="Proteomes" id="UP001464555">
    <property type="component" value="Unassembled WGS sequence"/>
</dbReference>
<dbReference type="Pfam" id="PF07695">
    <property type="entry name" value="7TMR-DISM_7TM"/>
    <property type="match status" value="1"/>
</dbReference>
<dbReference type="InterPro" id="IPR003661">
    <property type="entry name" value="HisK_dim/P_dom"/>
</dbReference>
<dbReference type="SMART" id="SM00388">
    <property type="entry name" value="HisKA"/>
    <property type="match status" value="1"/>
</dbReference>
<keyword evidence="4" id="KW-0175">Coiled coil</keyword>
<dbReference type="SUPFAM" id="SSF55874">
    <property type="entry name" value="ATPase domain of HSP90 chaperone/DNA topoisomerase II/histidine kinase"/>
    <property type="match status" value="1"/>
</dbReference>
<dbReference type="SMART" id="SM00387">
    <property type="entry name" value="HATPase_c"/>
    <property type="match status" value="1"/>
</dbReference>
<dbReference type="InterPro" id="IPR036890">
    <property type="entry name" value="HATPase_C_sf"/>
</dbReference>
<dbReference type="InterPro" id="IPR003594">
    <property type="entry name" value="HATPase_dom"/>
</dbReference>
<dbReference type="CDD" id="cd00082">
    <property type="entry name" value="HisKA"/>
    <property type="match status" value="1"/>
</dbReference>
<name>A0ABU9HYV6_9FLAO</name>
<feature type="transmembrane region" description="Helical" evidence="5">
    <location>
        <begin position="312"/>
        <end position="335"/>
    </location>
</feature>
<feature type="domain" description="Histidine kinase" evidence="6">
    <location>
        <begin position="459"/>
        <end position="700"/>
    </location>
</feature>
<dbReference type="PRINTS" id="PR00344">
    <property type="entry name" value="BCTRLSENSOR"/>
</dbReference>
<dbReference type="SUPFAM" id="SSF47384">
    <property type="entry name" value="Homodimeric domain of signal transducing histidine kinase"/>
    <property type="match status" value="1"/>
</dbReference>
<evidence type="ECO:0000256" key="4">
    <source>
        <dbReference type="SAM" id="Coils"/>
    </source>
</evidence>
<comment type="catalytic activity">
    <reaction evidence="1">
        <text>ATP + protein L-histidine = ADP + protein N-phospho-L-histidine.</text>
        <dbReference type="EC" id="2.7.13.3"/>
    </reaction>
</comment>
<dbReference type="PANTHER" id="PTHR43065">
    <property type="entry name" value="SENSOR HISTIDINE KINASE"/>
    <property type="match status" value="1"/>
</dbReference>
<evidence type="ECO:0000313" key="7">
    <source>
        <dbReference type="EMBL" id="MEL1244747.1"/>
    </source>
</evidence>
<dbReference type="InterPro" id="IPR036097">
    <property type="entry name" value="HisK_dim/P_sf"/>
</dbReference>
<reference evidence="7 8" key="1">
    <citation type="submission" date="2024-04" db="EMBL/GenBank/DDBJ databases">
        <title>Flavobacterium sp. DGU11 16S ribosomal RNA gene Genome sequencing and assembly.</title>
        <authorList>
            <person name="Park S."/>
        </authorList>
    </citation>
    <scope>NUCLEOTIDE SEQUENCE [LARGE SCALE GENOMIC DNA]</scope>
    <source>
        <strain evidence="7 8">DGU11</strain>
    </source>
</reference>
<feature type="transmembrane region" description="Helical" evidence="5">
    <location>
        <begin position="342"/>
        <end position="361"/>
    </location>
</feature>
<proteinExistence type="predicted"/>
<keyword evidence="3" id="KW-0597">Phosphoprotein</keyword>
<keyword evidence="5" id="KW-0472">Membrane</keyword>
<evidence type="ECO:0000313" key="8">
    <source>
        <dbReference type="Proteomes" id="UP001464555"/>
    </source>
</evidence>
<keyword evidence="8" id="KW-1185">Reference proteome</keyword>
<keyword evidence="7" id="KW-0067">ATP-binding</keyword>
<accession>A0ABU9HYV6</accession>
<dbReference type="Gene3D" id="1.10.287.130">
    <property type="match status" value="1"/>
</dbReference>
<dbReference type="Pfam" id="PF02518">
    <property type="entry name" value="HATPase_c"/>
    <property type="match status" value="1"/>
</dbReference>
<evidence type="ECO:0000256" key="2">
    <source>
        <dbReference type="ARBA" id="ARBA00012438"/>
    </source>
</evidence>
<evidence type="ECO:0000256" key="3">
    <source>
        <dbReference type="ARBA" id="ARBA00022553"/>
    </source>
</evidence>
<dbReference type="RefSeq" id="WP_341697063.1">
    <property type="nucleotide sequence ID" value="NZ_JBBYHR010000005.1"/>
</dbReference>
<feature type="transmembrane region" description="Helical" evidence="5">
    <location>
        <begin position="288"/>
        <end position="306"/>
    </location>
</feature>
<organism evidence="7 8">
    <name type="scientific">Flavobacterium arundinis</name>
    <dbReference type="NCBI Taxonomy" id="3139143"/>
    <lineage>
        <taxon>Bacteria</taxon>
        <taxon>Pseudomonadati</taxon>
        <taxon>Bacteroidota</taxon>
        <taxon>Flavobacteriia</taxon>
        <taxon>Flavobacteriales</taxon>
        <taxon>Flavobacteriaceae</taxon>
        <taxon>Flavobacterium</taxon>
    </lineage>
</organism>
<dbReference type="EC" id="2.7.13.3" evidence="2"/>
<evidence type="ECO:0000256" key="5">
    <source>
        <dbReference type="SAM" id="Phobius"/>
    </source>
</evidence>
<dbReference type="Gene3D" id="2.60.40.2380">
    <property type="match status" value="1"/>
</dbReference>
<feature type="transmembrane region" description="Helical" evidence="5">
    <location>
        <begin position="258"/>
        <end position="276"/>
    </location>
</feature>
<keyword evidence="7" id="KW-0547">Nucleotide-binding</keyword>
<evidence type="ECO:0000259" key="6">
    <source>
        <dbReference type="PROSITE" id="PS50109"/>
    </source>
</evidence>
<dbReference type="GO" id="GO:0005524">
    <property type="term" value="F:ATP binding"/>
    <property type="evidence" value="ECO:0007669"/>
    <property type="project" value="UniProtKB-KW"/>
</dbReference>
<keyword evidence="5" id="KW-1133">Transmembrane helix</keyword>
<keyword evidence="5" id="KW-0812">Transmembrane</keyword>
<sequence length="700" mass="79040">MKYYLKIILFLFTICSYSQKEWQPAFEIAGDTAVMMQLPKSRLQYFVEKEGKPLSFNDVLKPESQALFRPLTDTSTVTIPPKHNIWLRYRIKNTTSNPLGITIPEGVGRANVYIAGPAGQWSHFETGTDIPHSKRAGYKRIRQIPYTIPAHAEIMVYEKNFDSSRYIMLSVMAGIEKNVVRDYFDNDDYLLQIVHSGVLFGFFIFGAVFNFFFFSVVREKVYFVYGLLLFFIAVSFFSEPLVILFFKDQPWFRTISDLIGNTVTFSLFVMTALLFLQASRHHPRWNNLLMVLTLVFCFINVYRAFFDPGNNLIITVIWIVRFAMLLGVLGILVAGLIKKRHFAGMLALAMLPFILLFVLMLTRIGNFGGYTDIAVVWAILVLSWSLFQRYKFLQAENTRQAIEKEQERNALIAQQNEMLEHQVAERTSELTRSLAELKQTQNQLIQSEKMASLGELTAGIAHEIQNPLNFVNNFSDVSIELLDEMGEELDKGDTEEAKAIAGDIKLNLEKISHHGKRADGIVKGMLQHSRASSGQKEPTDINALADEYLRLAYHGLRAKDKSFNAELVTNFDENLPKVNVIPQDIGRVLLNLFTNAFYATQKKSQSQSQFSGGVYKPTVTVTTMQKENSVQIIVKDSGTGIPDAIKDKILQPFFTTKPTGEGTGLGLSLSYDIVVKGHGGSIAIESEEGVFTTFTVTLPT</sequence>
<evidence type="ECO:0000256" key="1">
    <source>
        <dbReference type="ARBA" id="ARBA00000085"/>
    </source>
</evidence>
<dbReference type="InterPro" id="IPR004358">
    <property type="entry name" value="Sig_transdc_His_kin-like_C"/>
</dbReference>
<dbReference type="EMBL" id="JBBYHR010000005">
    <property type="protein sequence ID" value="MEL1244747.1"/>
    <property type="molecule type" value="Genomic_DNA"/>
</dbReference>